<evidence type="ECO:0008006" key="3">
    <source>
        <dbReference type="Google" id="ProtNLM"/>
    </source>
</evidence>
<protein>
    <recommendedName>
        <fullName evidence="3">Ubiquitin-like domain-containing protein</fullName>
    </recommendedName>
</protein>
<accession>T1JTA8</accession>
<sequence>MEDVVIYRHPSEGLNDLKHHLENKVSIPAKSALLLWNKQQIHDSAEVNCTPDNPVLLLNSDTRKNRRFALRLRMPIPEQLKNMFFIIKLPTLYQCILYKSLIDSNVNFRLLTEKQQTRSHIYPYSPLLDLDDSVSNNFQSMIPAETLFKSTTEYSTTLMPKMTCMQKNI</sequence>
<organism evidence="1 2">
    <name type="scientific">Tetranychus urticae</name>
    <name type="common">Two-spotted spider mite</name>
    <dbReference type="NCBI Taxonomy" id="32264"/>
    <lineage>
        <taxon>Eukaryota</taxon>
        <taxon>Metazoa</taxon>
        <taxon>Ecdysozoa</taxon>
        <taxon>Arthropoda</taxon>
        <taxon>Chelicerata</taxon>
        <taxon>Arachnida</taxon>
        <taxon>Acari</taxon>
        <taxon>Acariformes</taxon>
        <taxon>Trombidiformes</taxon>
        <taxon>Prostigmata</taxon>
        <taxon>Eleutherengona</taxon>
        <taxon>Raphignathae</taxon>
        <taxon>Tetranychoidea</taxon>
        <taxon>Tetranychidae</taxon>
        <taxon>Tetranychus</taxon>
    </lineage>
</organism>
<dbReference type="Proteomes" id="UP000015104">
    <property type="component" value="Unassembled WGS sequence"/>
</dbReference>
<evidence type="ECO:0000313" key="1">
    <source>
        <dbReference type="EnsemblMetazoa" id="tetur01g13450.1"/>
    </source>
</evidence>
<keyword evidence="2" id="KW-1185">Reference proteome</keyword>
<dbReference type="EMBL" id="CAEY01000474">
    <property type="status" value="NOT_ANNOTATED_CDS"/>
    <property type="molecule type" value="Genomic_DNA"/>
</dbReference>
<dbReference type="HOGENOM" id="CLU_1580521_0_0_1"/>
<dbReference type="EnsemblMetazoa" id="tetur01g13450.1">
    <property type="protein sequence ID" value="tetur01g13450.1"/>
    <property type="gene ID" value="tetur01g13450"/>
</dbReference>
<reference evidence="1" key="2">
    <citation type="submission" date="2015-06" db="UniProtKB">
        <authorList>
            <consortium name="EnsemblMetazoa"/>
        </authorList>
    </citation>
    <scope>IDENTIFICATION</scope>
</reference>
<reference evidence="2" key="1">
    <citation type="submission" date="2011-08" db="EMBL/GenBank/DDBJ databases">
        <authorList>
            <person name="Rombauts S."/>
        </authorList>
    </citation>
    <scope>NUCLEOTIDE SEQUENCE</scope>
    <source>
        <strain evidence="2">London</strain>
    </source>
</reference>
<proteinExistence type="predicted"/>
<name>T1JTA8_TETUR</name>
<evidence type="ECO:0000313" key="2">
    <source>
        <dbReference type="Proteomes" id="UP000015104"/>
    </source>
</evidence>
<dbReference type="AlphaFoldDB" id="T1JTA8"/>
<dbReference type="STRING" id="32264.T1JTA8"/>